<proteinExistence type="predicted"/>
<protein>
    <submittedName>
        <fullName evidence="3">Uncharacterized protein</fullName>
    </submittedName>
</protein>
<evidence type="ECO:0000256" key="2">
    <source>
        <dbReference type="SAM" id="MobiDB-lite"/>
    </source>
</evidence>
<dbReference type="Proteomes" id="UP000265427">
    <property type="component" value="Unassembled WGS sequence"/>
</dbReference>
<feature type="coiled-coil region" evidence="1">
    <location>
        <begin position="77"/>
        <end position="106"/>
    </location>
</feature>
<comment type="caution">
    <text evidence="3">The sequence shown here is derived from an EMBL/GenBank/DDBJ whole genome shotgun (WGS) entry which is preliminary data.</text>
</comment>
<feature type="region of interest" description="Disordered" evidence="2">
    <location>
        <begin position="263"/>
        <end position="292"/>
    </location>
</feature>
<evidence type="ECO:0000313" key="3">
    <source>
        <dbReference type="EMBL" id="RHY00117.1"/>
    </source>
</evidence>
<sequence length="292" mass="30808">MEDEGKKRKASEIAEDAVDSVKEAEATAPQVEVVDLTAESDDDDGVAPTEDAAEQAAADLVKSAMQTVGDIGVQKLLEQHLAREEAAKEARAAEEAKAKAKRAEEAKAITAAVAIAADEAAKEAAEAASVVRKQGKASVKGVAVKTETKVKGEFGGPERTGLARDEVFELELGFHCRVGCVDLGYVRGITHRYSRHEFDETRDDWGYQTANAAGVERFLHLFASAQSFELRVLWMLLAVFTGGGAGGCCSAARGGADVAAGDAWGDGGGAAAEEEEEPPRDPEDRLPSLHRA</sequence>
<dbReference type="EMBL" id="QUSZ01008660">
    <property type="protein sequence ID" value="RHY00117.1"/>
    <property type="molecule type" value="Genomic_DNA"/>
</dbReference>
<feature type="compositionally biased region" description="Basic and acidic residues" evidence="2">
    <location>
        <begin position="279"/>
        <end position="292"/>
    </location>
</feature>
<feature type="region of interest" description="Disordered" evidence="2">
    <location>
        <begin position="1"/>
        <end position="54"/>
    </location>
</feature>
<name>A0A397A374_APHAT</name>
<dbReference type="AlphaFoldDB" id="A0A397A374"/>
<keyword evidence="1" id="KW-0175">Coiled coil</keyword>
<accession>A0A397A374</accession>
<organism evidence="3 4">
    <name type="scientific">Aphanomyces astaci</name>
    <name type="common">Crayfish plague agent</name>
    <dbReference type="NCBI Taxonomy" id="112090"/>
    <lineage>
        <taxon>Eukaryota</taxon>
        <taxon>Sar</taxon>
        <taxon>Stramenopiles</taxon>
        <taxon>Oomycota</taxon>
        <taxon>Saprolegniomycetes</taxon>
        <taxon>Saprolegniales</taxon>
        <taxon>Verrucalvaceae</taxon>
        <taxon>Aphanomyces</taxon>
    </lineage>
</organism>
<reference evidence="3 4" key="1">
    <citation type="submission" date="2018-08" db="EMBL/GenBank/DDBJ databases">
        <title>Aphanomyces genome sequencing and annotation.</title>
        <authorList>
            <person name="Minardi D."/>
            <person name="Oidtmann B."/>
            <person name="Van Der Giezen M."/>
            <person name="Studholme D.J."/>
        </authorList>
    </citation>
    <scope>NUCLEOTIDE SEQUENCE [LARGE SCALE GENOMIC DNA]</scope>
    <source>
        <strain evidence="3 4">Kv</strain>
    </source>
</reference>
<gene>
    <name evidence="3" type="ORF">DYB36_013397</name>
</gene>
<evidence type="ECO:0000256" key="1">
    <source>
        <dbReference type="SAM" id="Coils"/>
    </source>
</evidence>
<evidence type="ECO:0000313" key="4">
    <source>
        <dbReference type="Proteomes" id="UP000265427"/>
    </source>
</evidence>
<feature type="compositionally biased region" description="Basic and acidic residues" evidence="2">
    <location>
        <begin position="1"/>
        <end position="12"/>
    </location>
</feature>